<evidence type="ECO:0008006" key="2">
    <source>
        <dbReference type="Google" id="ProtNLM"/>
    </source>
</evidence>
<dbReference type="AlphaFoldDB" id="A0A3B0VA96"/>
<organism evidence="1">
    <name type="scientific">hydrothermal vent metagenome</name>
    <dbReference type="NCBI Taxonomy" id="652676"/>
    <lineage>
        <taxon>unclassified sequences</taxon>
        <taxon>metagenomes</taxon>
        <taxon>ecological metagenomes</taxon>
    </lineage>
</organism>
<name>A0A3B0VA96_9ZZZZ</name>
<proteinExistence type="predicted"/>
<gene>
    <name evidence="1" type="ORF">MNBD_DELTA04-1476</name>
</gene>
<sequence>MSDILKNFDNFLDEIVMARKQDGVLSVHVIGSVLTPDFKPGRSDINSVVVVSDINLKLLDFFVSLGKKHKASGVAAPVLMTPEYITSSLDVFPIEFLNFREIHQTMFGDDVLAALQINPEHLRLQCEREVKSKLLWLHQGYISALGDRSFLVRRLLDSITGFFPVLRAILFLGDREMPQTCHDIVTALHDFIGLDADVFETVFQLKNRDHDNIPGENELADCFTRYYEATKRLVEHVDAQT</sequence>
<protein>
    <recommendedName>
        <fullName evidence="2">Nucleotidyltransferase</fullName>
    </recommendedName>
</protein>
<reference evidence="1" key="1">
    <citation type="submission" date="2018-06" db="EMBL/GenBank/DDBJ databases">
        <authorList>
            <person name="Zhirakovskaya E."/>
        </authorList>
    </citation>
    <scope>NUCLEOTIDE SEQUENCE</scope>
</reference>
<accession>A0A3B0VA96</accession>
<dbReference type="EMBL" id="UOEY01000087">
    <property type="protein sequence ID" value="VAW39791.1"/>
    <property type="molecule type" value="Genomic_DNA"/>
</dbReference>
<evidence type="ECO:0000313" key="1">
    <source>
        <dbReference type="EMBL" id="VAW39791.1"/>
    </source>
</evidence>